<dbReference type="AlphaFoldDB" id="A0A1Y3PJJ0"/>
<evidence type="ECO:0000259" key="1">
    <source>
        <dbReference type="SMART" id="SM01126"/>
    </source>
</evidence>
<accession>A0A1Y3PJJ0</accession>
<dbReference type="NCBIfam" id="NF033547">
    <property type="entry name" value="transpos_IS1595"/>
    <property type="match status" value="1"/>
</dbReference>
<dbReference type="SMART" id="SM01126">
    <property type="entry name" value="DDE_Tnp_IS1595"/>
    <property type="match status" value="1"/>
</dbReference>
<dbReference type="PANTHER" id="PTHR33293">
    <property type="entry name" value="INSERTION ELEMENT IS1 1 PROTEIN INSB-RELATED"/>
    <property type="match status" value="1"/>
</dbReference>
<gene>
    <name evidence="2" type="ORF">BAA01_00640</name>
</gene>
<dbReference type="InterPro" id="IPR024445">
    <property type="entry name" value="Tnp_ISXO2-like"/>
</dbReference>
<sequence>MDFKDITRLLQSLSPADRKKVHLMLSKEFDAAESAASRLIEEIREQKHKAGFTCPHCGHHKAIRNGTFQSPYGGSRVTRQRYLCKHCGKTFNDLTGTPMHRSRNKELWVSYIGLMLEGHSLRKCAGILGVRHERLFYWRHKVLTALKKMESVPPFEGIVEMDETYFAYSEKGSRKVEKPRKRGGVSKRGISDQLVCVLVVQDRTKQTFSKAICRGRILTRHLEEHIASRISRQNILCTDAWRAFKTFASKRGIAHYRFKSTESKRVKGVYHIQNVNNYHSLYKRWLSRFAGVASKYMDNYLAWFKFLQENKELSRQALIRSMFVAACTPSTFETETSLRRAQFAT</sequence>
<evidence type="ECO:0000313" key="3">
    <source>
        <dbReference type="Proteomes" id="UP000196475"/>
    </source>
</evidence>
<proteinExistence type="predicted"/>
<reference evidence="3" key="1">
    <citation type="submission" date="2016-06" db="EMBL/GenBank/DDBJ databases">
        <authorList>
            <person name="Nascimento L."/>
            <person name="Pereira R.V."/>
            <person name="Martins L.F."/>
            <person name="Quaggio R.B."/>
            <person name="Silva A.M."/>
            <person name="Setubal J.C."/>
        </authorList>
    </citation>
    <scope>NUCLEOTIDE SEQUENCE [LARGE SCALE GENOMIC DNA]</scope>
</reference>
<dbReference type="EMBL" id="LZRT01000074">
    <property type="protein sequence ID" value="OUM87513.1"/>
    <property type="molecule type" value="Genomic_DNA"/>
</dbReference>
<organism evidence="2 3">
    <name type="scientific">Bacillus thermozeamaize</name>
    <dbReference type="NCBI Taxonomy" id="230954"/>
    <lineage>
        <taxon>Bacteria</taxon>
        <taxon>Bacillati</taxon>
        <taxon>Bacillota</taxon>
        <taxon>Bacilli</taxon>
        <taxon>Bacillales</taxon>
        <taxon>Bacillaceae</taxon>
        <taxon>Bacillus</taxon>
    </lineage>
</organism>
<dbReference type="Pfam" id="PF12762">
    <property type="entry name" value="DDE_Tnp_IS1595"/>
    <property type="match status" value="1"/>
</dbReference>
<evidence type="ECO:0000313" key="2">
    <source>
        <dbReference type="EMBL" id="OUM87513.1"/>
    </source>
</evidence>
<protein>
    <recommendedName>
        <fullName evidence="1">ISXO2-like transposase domain-containing protein</fullName>
    </recommendedName>
</protein>
<comment type="caution">
    <text evidence="2">The sequence shown here is derived from an EMBL/GenBank/DDBJ whole genome shotgun (WGS) entry which is preliminary data.</text>
</comment>
<dbReference type="InterPro" id="IPR051354">
    <property type="entry name" value="Transposase_27_IS1"/>
</dbReference>
<dbReference type="PANTHER" id="PTHR33293:SF1">
    <property type="entry name" value="INSERTION ELEMENT IS1 1 PROTEIN INSB-RELATED"/>
    <property type="match status" value="1"/>
</dbReference>
<dbReference type="Proteomes" id="UP000196475">
    <property type="component" value="Unassembled WGS sequence"/>
</dbReference>
<name>A0A1Y3PJJ0_9BACI</name>
<feature type="domain" description="ISXO2-like transposase" evidence="1">
    <location>
        <begin position="154"/>
        <end position="310"/>
    </location>
</feature>